<dbReference type="PANTHER" id="PTHR11727">
    <property type="entry name" value="DIMETHYLADENOSINE TRANSFERASE"/>
    <property type="match status" value="1"/>
</dbReference>
<comment type="similarity">
    <text evidence="7">Belongs to the class I-like SAM-binding methyltransferase superfamily. rRNA adenine N(6)-methyltransferase family. RsmA subfamily.</text>
</comment>
<evidence type="ECO:0000256" key="2">
    <source>
        <dbReference type="ARBA" id="ARBA00022552"/>
    </source>
</evidence>
<dbReference type="Proteomes" id="UP000198976">
    <property type="component" value="Chromosome I"/>
</dbReference>
<dbReference type="Gene3D" id="3.40.50.150">
    <property type="entry name" value="Vaccinia Virus protein VP39"/>
    <property type="match status" value="1"/>
</dbReference>
<dbReference type="HAMAP" id="MF_00607">
    <property type="entry name" value="16SrRNA_methyltr_A"/>
    <property type="match status" value="1"/>
</dbReference>
<sequence>MNETDERSALLGPAEIHAIAAALDIRPTKVLGQNFVHDGGTVRRIVRAGGVGRDDHVLEVGPGLGSLTLALLETGAHVDAVEIDPRLARALPETVRARMPEATERLTVTCMDAMKVTPDELGDAAPTKLVANLPYNVAVPVLLRLLERFETLRDVLVMVQAEVADRLVAGPRSRTYGVPSLKAAWYGDAERAGSIGRAVFWPVPNVDSALVRLTRRDEPLGDAVLRDATFDAIDRAFGQRRKTLRAALRDWAGSGEAAADLLTRAGIDPQARGETLSIDQFVDLGRLIVAARRDPSTPEGAYASTRNGEAHA</sequence>
<dbReference type="Gene3D" id="1.10.8.100">
    <property type="entry name" value="Ribosomal RNA adenine dimethylase-like, domain 2"/>
    <property type="match status" value="1"/>
</dbReference>
<evidence type="ECO:0000256" key="5">
    <source>
        <dbReference type="ARBA" id="ARBA00022691"/>
    </source>
</evidence>
<dbReference type="EMBL" id="LT629792">
    <property type="protein sequence ID" value="SDT86995.1"/>
    <property type="molecule type" value="Genomic_DNA"/>
</dbReference>
<proteinExistence type="inferred from homology"/>
<evidence type="ECO:0000256" key="6">
    <source>
        <dbReference type="ARBA" id="ARBA00022884"/>
    </source>
</evidence>
<keyword evidence="11" id="KW-1185">Reference proteome</keyword>
<dbReference type="NCBIfam" id="TIGR00755">
    <property type="entry name" value="ksgA"/>
    <property type="match status" value="1"/>
</dbReference>
<dbReference type="SUPFAM" id="SSF53335">
    <property type="entry name" value="S-adenosyl-L-methionine-dependent methyltransferases"/>
    <property type="match status" value="1"/>
</dbReference>
<feature type="binding site" evidence="7 8">
    <location>
        <position position="34"/>
    </location>
    <ligand>
        <name>S-adenosyl-L-methionine</name>
        <dbReference type="ChEBI" id="CHEBI:59789"/>
    </ligand>
</feature>
<dbReference type="PANTHER" id="PTHR11727:SF7">
    <property type="entry name" value="DIMETHYLADENOSINE TRANSFERASE-RELATED"/>
    <property type="match status" value="1"/>
</dbReference>
<keyword evidence="1 7" id="KW-0963">Cytoplasm</keyword>
<evidence type="ECO:0000256" key="1">
    <source>
        <dbReference type="ARBA" id="ARBA00022490"/>
    </source>
</evidence>
<keyword evidence="2 7" id="KW-0698">rRNA processing</keyword>
<keyword evidence="3 7" id="KW-0489">Methyltransferase</keyword>
<evidence type="ECO:0000256" key="4">
    <source>
        <dbReference type="ARBA" id="ARBA00022679"/>
    </source>
</evidence>
<evidence type="ECO:0000256" key="3">
    <source>
        <dbReference type="ARBA" id="ARBA00022603"/>
    </source>
</evidence>
<dbReference type="InterPro" id="IPR020598">
    <property type="entry name" value="rRNA_Ade_methylase_Trfase_N"/>
</dbReference>
<feature type="binding site" evidence="7 8">
    <location>
        <position position="82"/>
    </location>
    <ligand>
        <name>S-adenosyl-L-methionine</name>
        <dbReference type="ChEBI" id="CHEBI:59789"/>
    </ligand>
</feature>
<evidence type="ECO:0000256" key="7">
    <source>
        <dbReference type="HAMAP-Rule" id="MF_00607"/>
    </source>
</evidence>
<comment type="catalytic activity">
    <reaction evidence="7">
        <text>adenosine(1518)/adenosine(1519) in 16S rRNA + 4 S-adenosyl-L-methionine = N(6)-dimethyladenosine(1518)/N(6)-dimethyladenosine(1519) in 16S rRNA + 4 S-adenosyl-L-homocysteine + 4 H(+)</text>
        <dbReference type="Rhea" id="RHEA:19609"/>
        <dbReference type="Rhea" id="RHEA-COMP:10232"/>
        <dbReference type="Rhea" id="RHEA-COMP:10233"/>
        <dbReference type="ChEBI" id="CHEBI:15378"/>
        <dbReference type="ChEBI" id="CHEBI:57856"/>
        <dbReference type="ChEBI" id="CHEBI:59789"/>
        <dbReference type="ChEBI" id="CHEBI:74411"/>
        <dbReference type="ChEBI" id="CHEBI:74493"/>
        <dbReference type="EC" id="2.1.1.182"/>
    </reaction>
</comment>
<organism evidence="10 11">
    <name type="scientific">Schaalia radingae</name>
    <dbReference type="NCBI Taxonomy" id="131110"/>
    <lineage>
        <taxon>Bacteria</taxon>
        <taxon>Bacillati</taxon>
        <taxon>Actinomycetota</taxon>
        <taxon>Actinomycetes</taxon>
        <taxon>Actinomycetales</taxon>
        <taxon>Actinomycetaceae</taxon>
        <taxon>Schaalia</taxon>
    </lineage>
</organism>
<evidence type="ECO:0000259" key="9">
    <source>
        <dbReference type="SMART" id="SM00650"/>
    </source>
</evidence>
<feature type="binding site" evidence="7 8">
    <location>
        <position position="112"/>
    </location>
    <ligand>
        <name>S-adenosyl-L-methionine</name>
        <dbReference type="ChEBI" id="CHEBI:59789"/>
    </ligand>
</feature>
<protein>
    <recommendedName>
        <fullName evidence="7">Ribosomal RNA small subunit methyltransferase A</fullName>
        <ecNumber evidence="7">2.1.1.182</ecNumber>
    </recommendedName>
    <alternativeName>
        <fullName evidence="7">16S rRNA (adenine(1518)-N(6)/adenine(1519)-N(6))-dimethyltransferase</fullName>
    </alternativeName>
    <alternativeName>
        <fullName evidence="7">16S rRNA dimethyladenosine transferase</fullName>
    </alternativeName>
    <alternativeName>
        <fullName evidence="7">16S rRNA dimethylase</fullName>
    </alternativeName>
    <alternativeName>
        <fullName evidence="7">S-adenosylmethionine-6-N', N'-adenosyl(rRNA) dimethyltransferase</fullName>
    </alternativeName>
</protein>
<dbReference type="SMART" id="SM00650">
    <property type="entry name" value="rADc"/>
    <property type="match status" value="1"/>
</dbReference>
<gene>
    <name evidence="7" type="primary">rsmA</name>
    <name evidence="7" type="synonym">ksgA</name>
    <name evidence="10" type="ORF">SAMN04489714_0380</name>
</gene>
<keyword evidence="5 7" id="KW-0949">S-adenosyl-L-methionine</keyword>
<dbReference type="InterPro" id="IPR020596">
    <property type="entry name" value="rRNA_Ade_Mease_Trfase_CS"/>
</dbReference>
<keyword evidence="6 7" id="KW-0694">RNA-binding</keyword>
<dbReference type="CDD" id="cd02440">
    <property type="entry name" value="AdoMet_MTases"/>
    <property type="match status" value="1"/>
</dbReference>
<reference evidence="10 11" key="1">
    <citation type="submission" date="2016-10" db="EMBL/GenBank/DDBJ databases">
        <authorList>
            <person name="Varghese N."/>
            <person name="Submissions S."/>
        </authorList>
    </citation>
    <scope>NUCLEOTIDE SEQUENCE [LARGE SCALE GENOMIC DNA]</scope>
    <source>
        <strain evidence="10 11">DSM 9169</strain>
    </source>
</reference>
<feature type="binding site" evidence="7 8">
    <location>
        <position position="61"/>
    </location>
    <ligand>
        <name>S-adenosyl-L-methionine</name>
        <dbReference type="ChEBI" id="CHEBI:59789"/>
    </ligand>
</feature>
<name>A0ABY0V5R1_9ACTO</name>
<dbReference type="Pfam" id="PF00398">
    <property type="entry name" value="RrnaAD"/>
    <property type="match status" value="1"/>
</dbReference>
<feature type="binding site" evidence="7 8">
    <location>
        <position position="132"/>
    </location>
    <ligand>
        <name>S-adenosyl-L-methionine</name>
        <dbReference type="ChEBI" id="CHEBI:59789"/>
    </ligand>
</feature>
<feature type="binding site" evidence="7 8">
    <location>
        <position position="36"/>
    </location>
    <ligand>
        <name>S-adenosyl-L-methionine</name>
        <dbReference type="ChEBI" id="CHEBI:59789"/>
    </ligand>
</feature>
<evidence type="ECO:0000256" key="8">
    <source>
        <dbReference type="PROSITE-ProRule" id="PRU01026"/>
    </source>
</evidence>
<dbReference type="InterPro" id="IPR001737">
    <property type="entry name" value="KsgA/Erm"/>
</dbReference>
<evidence type="ECO:0000313" key="10">
    <source>
        <dbReference type="EMBL" id="SDT86995.1"/>
    </source>
</evidence>
<keyword evidence="4 7" id="KW-0808">Transferase</keyword>
<accession>A0ABY0V5R1</accession>
<dbReference type="PROSITE" id="PS01131">
    <property type="entry name" value="RRNA_A_DIMETH"/>
    <property type="match status" value="1"/>
</dbReference>
<dbReference type="PROSITE" id="PS51689">
    <property type="entry name" value="SAM_RNA_A_N6_MT"/>
    <property type="match status" value="1"/>
</dbReference>
<dbReference type="InterPro" id="IPR023165">
    <property type="entry name" value="rRNA_Ade_diMease-like_C"/>
</dbReference>
<dbReference type="InterPro" id="IPR011530">
    <property type="entry name" value="rRNA_adenine_dimethylase"/>
</dbReference>
<dbReference type="RefSeq" id="WP_092648252.1">
    <property type="nucleotide sequence ID" value="NZ_LT629792.1"/>
</dbReference>
<dbReference type="InterPro" id="IPR029063">
    <property type="entry name" value="SAM-dependent_MTases_sf"/>
</dbReference>
<comment type="subcellular location">
    <subcellularLocation>
        <location evidence="7">Cytoplasm</location>
    </subcellularLocation>
</comment>
<feature type="domain" description="Ribosomal RNA adenine methylase transferase N-terminal" evidence="9">
    <location>
        <begin position="41"/>
        <end position="217"/>
    </location>
</feature>
<dbReference type="EC" id="2.1.1.182" evidence="7"/>
<comment type="function">
    <text evidence="7">Specifically dimethylates two adjacent adenosines (A1518 and A1519) in the loop of a conserved hairpin near the 3'-end of 16S rRNA in the 30S particle. May play a critical role in biogenesis of 30S subunits.</text>
</comment>
<evidence type="ECO:0000313" key="11">
    <source>
        <dbReference type="Proteomes" id="UP000198976"/>
    </source>
</evidence>